<dbReference type="InterPro" id="IPR024402">
    <property type="entry name" value="DUF2726"/>
</dbReference>
<comment type="caution">
    <text evidence="3">The sequence shown here is derived from an EMBL/GenBank/DDBJ whole genome shotgun (WGS) entry which is preliminary data.</text>
</comment>
<evidence type="ECO:0000313" key="4">
    <source>
        <dbReference type="Proteomes" id="UP001617669"/>
    </source>
</evidence>
<feature type="domain" description="DUF2726" evidence="2">
    <location>
        <begin position="80"/>
        <end position="193"/>
    </location>
</feature>
<sequence>MNVSGIISGFLPLLLIFLALQLLVKSFRPKKRWRPKSRKVVQFNKPEPAEAPQSQPAQTQSLASHKTLAADLPYEQRKPLTASEAVFYYRLVKALPQCIILPQVQLSSFIKLKNAAWYVRLGNSYALHNRIAQQSVDYLVCLKDFTIVAAVELDDRSHANKARQKLDIKKEESLKAAGIALVRWHAEQMPSAEAIYKRFSTEQETVNE</sequence>
<reference evidence="3 4" key="1">
    <citation type="submission" date="2024-11" db="EMBL/GenBank/DDBJ databases">
        <authorList>
            <person name="Kaparullina E.N."/>
            <person name="Delegan Y.A."/>
            <person name="Doronina N.V."/>
        </authorList>
    </citation>
    <scope>NUCLEOTIDE SEQUENCE [LARGE SCALE GENOMIC DNA]</scope>
    <source>
        <strain evidence="3 4">7sh_L</strain>
    </source>
</reference>
<keyword evidence="1" id="KW-0812">Transmembrane</keyword>
<protein>
    <submittedName>
        <fullName evidence="3">DUF2726 domain-containing protein</fullName>
    </submittedName>
</protein>
<evidence type="ECO:0000313" key="3">
    <source>
        <dbReference type="EMBL" id="MFJ5447015.1"/>
    </source>
</evidence>
<dbReference type="EMBL" id="JBIWXY010000002">
    <property type="protein sequence ID" value="MFJ5447015.1"/>
    <property type="molecule type" value="Genomic_DNA"/>
</dbReference>
<keyword evidence="1" id="KW-1133">Transmembrane helix</keyword>
<keyword evidence="1" id="KW-0472">Membrane</keyword>
<feature type="transmembrane region" description="Helical" evidence="1">
    <location>
        <begin position="6"/>
        <end position="24"/>
    </location>
</feature>
<evidence type="ECO:0000259" key="2">
    <source>
        <dbReference type="Pfam" id="PF10881"/>
    </source>
</evidence>
<organism evidence="3 4">
    <name type="scientific">Methylobacillus methanolivorans</name>
    <dbReference type="NCBI Taxonomy" id="1848927"/>
    <lineage>
        <taxon>Bacteria</taxon>
        <taxon>Pseudomonadati</taxon>
        <taxon>Pseudomonadota</taxon>
        <taxon>Betaproteobacteria</taxon>
        <taxon>Nitrosomonadales</taxon>
        <taxon>Methylophilaceae</taxon>
        <taxon>Methylobacillus</taxon>
    </lineage>
</organism>
<evidence type="ECO:0000256" key="1">
    <source>
        <dbReference type="SAM" id="Phobius"/>
    </source>
</evidence>
<dbReference type="Pfam" id="PF10881">
    <property type="entry name" value="DUF2726"/>
    <property type="match status" value="1"/>
</dbReference>
<name>A0ABW8GNL2_9PROT</name>
<gene>
    <name evidence="3" type="ORF">ACIKP9_12305</name>
</gene>
<dbReference type="Proteomes" id="UP001617669">
    <property type="component" value="Unassembled WGS sequence"/>
</dbReference>
<dbReference type="RefSeq" id="WP_400883336.1">
    <property type="nucleotide sequence ID" value="NZ_JBIWXY010000002.1"/>
</dbReference>
<proteinExistence type="predicted"/>
<accession>A0ABW8GNL2</accession>
<keyword evidence="4" id="KW-1185">Reference proteome</keyword>